<evidence type="ECO:0000256" key="1">
    <source>
        <dbReference type="SAM" id="MobiDB-lite"/>
    </source>
</evidence>
<sequence>MYESWKRSSPPQQLTGAASMLLGLHFPAARSMHFHVSGITVDRSSVYYVRAQSTIHHMYSALWLSLRIVLAPSQRQPESAVRFMSRNAPSICDPALSASGCLEVLNTTRRAISLRGSAALDSYFPQSLYSHTSTAPHLCHPALPPGLQSLLSLLIYPSLSKCSTPRDIIANNTTSDRSPGHRRRKPLQRFGPNEEKIQRAIGVLGSTNDLEGDTGQLEWLFNSDKNDQNSNDHRFTYVDQPTARPELTTQDSLTFKLQSRLNKSIQLNIWSLPDKNLFTQRNTILIDDSILKASAQTLNMEVPEFAGTKEQMQSDFLREGQQIRLPGL</sequence>
<evidence type="ECO:0008006" key="4">
    <source>
        <dbReference type="Google" id="ProtNLM"/>
    </source>
</evidence>
<feature type="region of interest" description="Disordered" evidence="1">
    <location>
        <begin position="167"/>
        <end position="187"/>
    </location>
</feature>
<dbReference type="OrthoDB" id="1711508at2759"/>
<name>A0A6A6TDJ1_9PLEO</name>
<dbReference type="Proteomes" id="UP000799324">
    <property type="component" value="Unassembled WGS sequence"/>
</dbReference>
<proteinExistence type="predicted"/>
<gene>
    <name evidence="2" type="ORF">K491DRAFT_677594</name>
</gene>
<evidence type="ECO:0000313" key="2">
    <source>
        <dbReference type="EMBL" id="KAF2656953.1"/>
    </source>
</evidence>
<accession>A0A6A6TDJ1</accession>
<dbReference type="AlphaFoldDB" id="A0A6A6TDJ1"/>
<evidence type="ECO:0000313" key="3">
    <source>
        <dbReference type="Proteomes" id="UP000799324"/>
    </source>
</evidence>
<dbReference type="EMBL" id="MU004330">
    <property type="protein sequence ID" value="KAF2656953.1"/>
    <property type="molecule type" value="Genomic_DNA"/>
</dbReference>
<protein>
    <recommendedName>
        <fullName evidence="4">FCP1 homology domain-containing protein</fullName>
    </recommendedName>
</protein>
<reference evidence="2" key="1">
    <citation type="journal article" date="2020" name="Stud. Mycol.">
        <title>101 Dothideomycetes genomes: a test case for predicting lifestyles and emergence of pathogens.</title>
        <authorList>
            <person name="Haridas S."/>
            <person name="Albert R."/>
            <person name="Binder M."/>
            <person name="Bloem J."/>
            <person name="Labutti K."/>
            <person name="Salamov A."/>
            <person name="Andreopoulos B."/>
            <person name="Baker S."/>
            <person name="Barry K."/>
            <person name="Bills G."/>
            <person name="Bluhm B."/>
            <person name="Cannon C."/>
            <person name="Castanera R."/>
            <person name="Culley D."/>
            <person name="Daum C."/>
            <person name="Ezra D."/>
            <person name="Gonzalez J."/>
            <person name="Henrissat B."/>
            <person name="Kuo A."/>
            <person name="Liang C."/>
            <person name="Lipzen A."/>
            <person name="Lutzoni F."/>
            <person name="Magnuson J."/>
            <person name="Mondo S."/>
            <person name="Nolan M."/>
            <person name="Ohm R."/>
            <person name="Pangilinan J."/>
            <person name="Park H.-J."/>
            <person name="Ramirez L."/>
            <person name="Alfaro M."/>
            <person name="Sun H."/>
            <person name="Tritt A."/>
            <person name="Yoshinaga Y."/>
            <person name="Zwiers L.-H."/>
            <person name="Turgeon B."/>
            <person name="Goodwin S."/>
            <person name="Spatafora J."/>
            <person name="Crous P."/>
            <person name="Grigoriev I."/>
        </authorList>
    </citation>
    <scope>NUCLEOTIDE SEQUENCE</scope>
    <source>
        <strain evidence="2">CBS 122681</strain>
    </source>
</reference>
<keyword evidence="3" id="KW-1185">Reference proteome</keyword>
<organism evidence="2 3">
    <name type="scientific">Lophiostoma macrostomum CBS 122681</name>
    <dbReference type="NCBI Taxonomy" id="1314788"/>
    <lineage>
        <taxon>Eukaryota</taxon>
        <taxon>Fungi</taxon>
        <taxon>Dikarya</taxon>
        <taxon>Ascomycota</taxon>
        <taxon>Pezizomycotina</taxon>
        <taxon>Dothideomycetes</taxon>
        <taxon>Pleosporomycetidae</taxon>
        <taxon>Pleosporales</taxon>
        <taxon>Lophiostomataceae</taxon>
        <taxon>Lophiostoma</taxon>
    </lineage>
</organism>